<evidence type="ECO:0000313" key="3">
    <source>
        <dbReference type="Proteomes" id="UP000253908"/>
    </source>
</evidence>
<dbReference type="EMBL" id="CP024848">
    <property type="protein sequence ID" value="AXI08433.1"/>
    <property type="molecule type" value="Genomic_DNA"/>
</dbReference>
<gene>
    <name evidence="2" type="ORF">CUC15_05655</name>
</gene>
<evidence type="ECO:0000256" key="1">
    <source>
        <dbReference type="SAM" id="Phobius"/>
    </source>
</evidence>
<dbReference type="AlphaFoldDB" id="A0A345PEK3"/>
<organism evidence="2 3">
    <name type="scientific">Oceanobacillus zhaokaii</name>
    <dbReference type="NCBI Taxonomy" id="2052660"/>
    <lineage>
        <taxon>Bacteria</taxon>
        <taxon>Bacillati</taxon>
        <taxon>Bacillota</taxon>
        <taxon>Bacilli</taxon>
        <taxon>Bacillales</taxon>
        <taxon>Bacillaceae</taxon>
        <taxon>Oceanobacillus</taxon>
    </lineage>
</organism>
<name>A0A345PEK3_9BACI</name>
<protein>
    <submittedName>
        <fullName evidence="2">Uncharacterized protein</fullName>
    </submittedName>
</protein>
<keyword evidence="1" id="KW-0472">Membrane</keyword>
<dbReference type="KEGG" id="ocn:CUC15_05655"/>
<reference evidence="3" key="1">
    <citation type="submission" date="2017-11" db="EMBL/GenBank/DDBJ databases">
        <authorList>
            <person name="Zhu W."/>
        </authorList>
    </citation>
    <scope>NUCLEOTIDE SEQUENCE [LARGE SCALE GENOMIC DNA]</scope>
    <source>
        <strain evidence="3">160</strain>
    </source>
</reference>
<feature type="transmembrane region" description="Helical" evidence="1">
    <location>
        <begin position="38"/>
        <end position="58"/>
    </location>
</feature>
<feature type="transmembrane region" description="Helical" evidence="1">
    <location>
        <begin position="12"/>
        <end position="32"/>
    </location>
</feature>
<sequence length="271" mass="31195">MKGIKNFTANINIIYWIVTVILVVTAAFAVYFSHEWLIKHPFTSITTIIALFGSIVTLKDISNRFQKFLLKVKVILKNSQISLSFNSHFKGDEIIISKFDKLKKLLKSLGNDSNIIYENVYELSISIDGVLLQCSFREYDNEEIYSNKEKYGEIIIFIPQYHAPYVEATCLLENKLLPIVTEIKSQIGYCDEQYTFDVHFMKKHPFIGLYVKELRGKHNVSFNLDFIEKPVIDGLSVESSTKISLKKLSLHTKNLTNLDRLIKKHLFLSGG</sequence>
<accession>A0A345PEK3</accession>
<proteinExistence type="predicted"/>
<dbReference type="RefSeq" id="WP_114915727.1">
    <property type="nucleotide sequence ID" value="NZ_CP024848.1"/>
</dbReference>
<keyword evidence="3" id="KW-1185">Reference proteome</keyword>
<evidence type="ECO:0000313" key="2">
    <source>
        <dbReference type="EMBL" id="AXI08433.1"/>
    </source>
</evidence>
<keyword evidence="1" id="KW-1133">Transmembrane helix</keyword>
<dbReference type="OrthoDB" id="2964173at2"/>
<keyword evidence="1" id="KW-0812">Transmembrane</keyword>
<dbReference type="Proteomes" id="UP000253908">
    <property type="component" value="Chromosome"/>
</dbReference>